<gene>
    <name evidence="11" type="primary">ctaB</name>
    <name evidence="12" type="ORF">B9Q01_02060</name>
</gene>
<dbReference type="PROSITE" id="PS00943">
    <property type="entry name" value="UBIA"/>
    <property type="match status" value="1"/>
</dbReference>
<dbReference type="InterPro" id="IPR030470">
    <property type="entry name" value="UbiA_prenylTrfase_CS"/>
</dbReference>
<dbReference type="GO" id="GO:0005886">
    <property type="term" value="C:plasma membrane"/>
    <property type="evidence" value="ECO:0007669"/>
    <property type="project" value="UniProtKB-SubCell"/>
</dbReference>
<dbReference type="GO" id="GO:0048034">
    <property type="term" value="P:heme O biosynthetic process"/>
    <property type="evidence" value="ECO:0007669"/>
    <property type="project" value="UniProtKB-UniRule"/>
</dbReference>
<dbReference type="EC" id="2.5.1.141" evidence="11"/>
<comment type="pathway">
    <text evidence="3 11">Porphyrin-containing compound metabolism; heme O biosynthesis; heme O from protoheme: step 1/1.</text>
</comment>
<feature type="transmembrane region" description="Helical" evidence="11">
    <location>
        <begin position="40"/>
        <end position="61"/>
    </location>
</feature>
<dbReference type="EMBL" id="NEXC01000007">
    <property type="protein sequence ID" value="PSN84137.1"/>
    <property type="molecule type" value="Genomic_DNA"/>
</dbReference>
<comment type="miscellaneous">
    <text evidence="11">Carbon 2 of the heme B porphyrin ring is defined according to the Fischer nomenclature.</text>
</comment>
<evidence type="ECO:0000256" key="1">
    <source>
        <dbReference type="ARBA" id="ARBA00004019"/>
    </source>
</evidence>
<dbReference type="AlphaFoldDB" id="A0A2R6ACQ1"/>
<dbReference type="InterPro" id="IPR000537">
    <property type="entry name" value="UbiA_prenyltransferase"/>
</dbReference>
<dbReference type="PANTHER" id="PTHR43448:SF2">
    <property type="entry name" value="PROTOHEME IX FARNESYLTRANSFERASE, MITOCHONDRIAL"/>
    <property type="match status" value="1"/>
</dbReference>
<evidence type="ECO:0000256" key="7">
    <source>
        <dbReference type="ARBA" id="ARBA00022989"/>
    </source>
</evidence>
<dbReference type="InterPro" id="IPR044878">
    <property type="entry name" value="UbiA_sf"/>
</dbReference>
<keyword evidence="5 11" id="KW-0808">Transferase</keyword>
<comment type="subcellular location">
    <subcellularLocation>
        <location evidence="2 11">Cell membrane</location>
        <topology evidence="2 11">Multi-pass membrane protein</topology>
    </subcellularLocation>
</comment>
<comment type="function">
    <text evidence="1 11">Converts heme B (protoheme IX) to heme O by substitution of the vinyl group on carbon 2 of heme B porphyrin ring with a hydroxyethyl farnesyl side group.</text>
</comment>
<evidence type="ECO:0000256" key="10">
    <source>
        <dbReference type="ARBA" id="ARBA00047690"/>
    </source>
</evidence>
<comment type="catalytic activity">
    <reaction evidence="10 11">
        <text>heme b + (2E,6E)-farnesyl diphosphate + H2O = Fe(II)-heme o + diphosphate</text>
        <dbReference type="Rhea" id="RHEA:28070"/>
        <dbReference type="ChEBI" id="CHEBI:15377"/>
        <dbReference type="ChEBI" id="CHEBI:33019"/>
        <dbReference type="ChEBI" id="CHEBI:60344"/>
        <dbReference type="ChEBI" id="CHEBI:60530"/>
        <dbReference type="ChEBI" id="CHEBI:175763"/>
        <dbReference type="EC" id="2.5.1.141"/>
    </reaction>
</comment>
<dbReference type="Proteomes" id="UP000240880">
    <property type="component" value="Unassembled WGS sequence"/>
</dbReference>
<feature type="transmembrane region" description="Helical" evidence="11">
    <location>
        <begin position="233"/>
        <end position="253"/>
    </location>
</feature>
<dbReference type="InterPro" id="IPR006369">
    <property type="entry name" value="Protohaem_IX_farnesylTrfase"/>
</dbReference>
<evidence type="ECO:0000256" key="3">
    <source>
        <dbReference type="ARBA" id="ARBA00004919"/>
    </source>
</evidence>
<evidence type="ECO:0000256" key="8">
    <source>
        <dbReference type="ARBA" id="ARBA00023133"/>
    </source>
</evidence>
<feature type="transmembrane region" description="Helical" evidence="11">
    <location>
        <begin position="136"/>
        <end position="155"/>
    </location>
</feature>
<evidence type="ECO:0000313" key="12">
    <source>
        <dbReference type="EMBL" id="PSN84137.1"/>
    </source>
</evidence>
<keyword evidence="11" id="KW-1003">Cell membrane</keyword>
<feature type="transmembrane region" description="Helical" evidence="11">
    <location>
        <begin position="265"/>
        <end position="282"/>
    </location>
</feature>
<evidence type="ECO:0000256" key="4">
    <source>
        <dbReference type="ARBA" id="ARBA00010223"/>
    </source>
</evidence>
<evidence type="ECO:0000256" key="6">
    <source>
        <dbReference type="ARBA" id="ARBA00022692"/>
    </source>
</evidence>
<dbReference type="NCBIfam" id="NF003349">
    <property type="entry name" value="PRK04375.1-2"/>
    <property type="match status" value="1"/>
</dbReference>
<keyword evidence="6 11" id="KW-0812">Transmembrane</keyword>
<dbReference type="CDD" id="cd13957">
    <property type="entry name" value="PT_UbiA_Cox10"/>
    <property type="match status" value="1"/>
</dbReference>
<dbReference type="Gene3D" id="1.10.357.140">
    <property type="entry name" value="UbiA prenyltransferase"/>
    <property type="match status" value="1"/>
</dbReference>
<evidence type="ECO:0000256" key="9">
    <source>
        <dbReference type="ARBA" id="ARBA00023136"/>
    </source>
</evidence>
<dbReference type="HAMAP" id="MF_00154">
    <property type="entry name" value="CyoE_CtaB"/>
    <property type="match status" value="1"/>
</dbReference>
<dbReference type="GO" id="GO:0008495">
    <property type="term" value="F:protoheme IX farnesyltransferase activity"/>
    <property type="evidence" value="ECO:0007669"/>
    <property type="project" value="UniProtKB-UniRule"/>
</dbReference>
<sequence>MQKFFDYLSLMKPALISLILFVAIVSMVVATGRETPLAKLIEMFVLGFFALGGAAVLNNYYDRDIDAAMTRTSNRALPSGRISPKNAFLFGIILLILSITLIALLINILTAIIVSIGAFLYDWFYTIYLKRRTPSAVIWGGIAGSIPAFGGWSAVTNEHWLAPLFIFLIVFFWQPAHFWSLSAYLRKDFMNARIPAMPTLKDETEVGRQMLLYNSLVIPFTYLLYYFANLSVFYVYAATTLNALLILYTSLAYKLKRDNVYRANYRFSIVYMFMLLLAMVVARL</sequence>
<feature type="transmembrane region" description="Helical" evidence="11">
    <location>
        <begin position="206"/>
        <end position="227"/>
    </location>
</feature>
<proteinExistence type="inferred from homology"/>
<dbReference type="Pfam" id="PF01040">
    <property type="entry name" value="UbiA"/>
    <property type="match status" value="1"/>
</dbReference>
<dbReference type="PANTHER" id="PTHR43448">
    <property type="entry name" value="PROTOHEME IX FARNESYLTRANSFERASE, MITOCHONDRIAL"/>
    <property type="match status" value="1"/>
</dbReference>
<keyword evidence="8 11" id="KW-0350">Heme biosynthesis</keyword>
<feature type="transmembrane region" description="Helical" evidence="11">
    <location>
        <begin position="161"/>
        <end position="185"/>
    </location>
</feature>
<keyword evidence="9 11" id="KW-0472">Membrane</keyword>
<feature type="transmembrane region" description="Helical" evidence="11">
    <location>
        <begin position="87"/>
        <end position="106"/>
    </location>
</feature>
<evidence type="ECO:0000256" key="2">
    <source>
        <dbReference type="ARBA" id="ARBA00004651"/>
    </source>
</evidence>
<evidence type="ECO:0000256" key="11">
    <source>
        <dbReference type="HAMAP-Rule" id="MF_00154"/>
    </source>
</evidence>
<comment type="similarity">
    <text evidence="11">Belongs to the UbiA prenyltransferase family. Protoheme IX farnesyltransferase subfamily.</text>
</comment>
<keyword evidence="7 11" id="KW-1133">Transmembrane helix</keyword>
<dbReference type="NCBIfam" id="TIGR01473">
    <property type="entry name" value="cyoE_ctaB"/>
    <property type="match status" value="1"/>
</dbReference>
<evidence type="ECO:0000256" key="5">
    <source>
        <dbReference type="ARBA" id="ARBA00022679"/>
    </source>
</evidence>
<name>A0A2R6ACQ1_9ARCH</name>
<feature type="transmembrane region" description="Helical" evidence="11">
    <location>
        <begin position="112"/>
        <end position="129"/>
    </location>
</feature>
<protein>
    <recommendedName>
        <fullName evidence="11">Protoheme IX farnesyltransferase</fullName>
        <ecNumber evidence="11">2.5.1.141</ecNumber>
    </recommendedName>
    <alternativeName>
        <fullName evidence="11">Heme B farnesyltransferase</fullName>
    </alternativeName>
    <alternativeName>
        <fullName evidence="11">Heme O synthase</fullName>
    </alternativeName>
</protein>
<comment type="similarity">
    <text evidence="4">In the C-terminal section; belongs to the UbiA prenyltransferase family. Protoheme IX farnesyltransferase subfamily.</text>
</comment>
<dbReference type="UniPathway" id="UPA00834">
    <property type="reaction ID" value="UER00712"/>
</dbReference>
<organism evidence="12 13">
    <name type="scientific">Candidatus Marsarchaeota G1 archaeon OSP_D</name>
    <dbReference type="NCBI Taxonomy" id="1978155"/>
    <lineage>
        <taxon>Archaea</taxon>
        <taxon>Candidatus Marsarchaeota</taxon>
        <taxon>Candidatus Marsarchaeota group 1</taxon>
    </lineage>
</organism>
<accession>A0A2R6ACQ1</accession>
<comment type="caution">
    <text evidence="12">The sequence shown here is derived from an EMBL/GenBank/DDBJ whole genome shotgun (WGS) entry which is preliminary data.</text>
</comment>
<reference evidence="12 13" key="1">
    <citation type="submission" date="2017-04" db="EMBL/GenBank/DDBJ databases">
        <title>Novel microbial lineages endemic to geothermal iron-oxide mats fill important gaps in the evolutionary history of Archaea.</title>
        <authorList>
            <person name="Jay Z.J."/>
            <person name="Beam J.P."/>
            <person name="Dlakic M."/>
            <person name="Rusch D.B."/>
            <person name="Kozubal M.A."/>
            <person name="Inskeep W.P."/>
        </authorList>
    </citation>
    <scope>NUCLEOTIDE SEQUENCE [LARGE SCALE GENOMIC DNA]</scope>
    <source>
        <strain evidence="12">OSP_D</strain>
    </source>
</reference>
<evidence type="ECO:0000313" key="13">
    <source>
        <dbReference type="Proteomes" id="UP000240880"/>
    </source>
</evidence>